<dbReference type="Pfam" id="PF08282">
    <property type="entry name" value="Hydrolase_3"/>
    <property type="match status" value="1"/>
</dbReference>
<dbReference type="InterPro" id="IPR000150">
    <property type="entry name" value="Cof"/>
</dbReference>
<dbReference type="CDD" id="cd07516">
    <property type="entry name" value="HAD_Pase"/>
    <property type="match status" value="1"/>
</dbReference>
<keyword evidence="1" id="KW-0378">Hydrolase</keyword>
<dbReference type="GO" id="GO:0016791">
    <property type="term" value="F:phosphatase activity"/>
    <property type="evidence" value="ECO:0007669"/>
    <property type="project" value="TreeGrafter"/>
</dbReference>
<evidence type="ECO:0000313" key="2">
    <source>
        <dbReference type="Proteomes" id="UP000284868"/>
    </source>
</evidence>
<dbReference type="NCBIfam" id="TIGR00099">
    <property type="entry name" value="Cof-subfamily"/>
    <property type="match status" value="1"/>
</dbReference>
<comment type="caution">
    <text evidence="1">The sequence shown here is derived from an EMBL/GenBank/DDBJ whole genome shotgun (WGS) entry which is preliminary data.</text>
</comment>
<dbReference type="InterPro" id="IPR036412">
    <property type="entry name" value="HAD-like_sf"/>
</dbReference>
<protein>
    <submittedName>
        <fullName evidence="1">Cof-type HAD-IIB family hydrolase</fullName>
    </submittedName>
</protein>
<dbReference type="GO" id="GO:0005829">
    <property type="term" value="C:cytosol"/>
    <property type="evidence" value="ECO:0007669"/>
    <property type="project" value="TreeGrafter"/>
</dbReference>
<reference evidence="1 2" key="1">
    <citation type="submission" date="2018-08" db="EMBL/GenBank/DDBJ databases">
        <title>A genome reference for cultivated species of the human gut microbiota.</title>
        <authorList>
            <person name="Zou Y."/>
            <person name="Xue W."/>
            <person name="Luo G."/>
        </authorList>
    </citation>
    <scope>NUCLEOTIDE SEQUENCE [LARGE SCALE GENOMIC DNA]</scope>
    <source>
        <strain evidence="1 2">AF35-6BH</strain>
    </source>
</reference>
<dbReference type="InterPro" id="IPR006379">
    <property type="entry name" value="HAD-SF_hydro_IIB"/>
</dbReference>
<dbReference type="Proteomes" id="UP000284868">
    <property type="component" value="Unassembled WGS sequence"/>
</dbReference>
<dbReference type="RefSeq" id="WP_022420041.1">
    <property type="nucleotide sequence ID" value="NZ_CAJKGD010000007.1"/>
</dbReference>
<dbReference type="AlphaFoldDB" id="A0A415PFW5"/>
<dbReference type="OrthoDB" id="9781413at2"/>
<dbReference type="GO" id="GO:0000287">
    <property type="term" value="F:magnesium ion binding"/>
    <property type="evidence" value="ECO:0007669"/>
    <property type="project" value="TreeGrafter"/>
</dbReference>
<dbReference type="PANTHER" id="PTHR10000">
    <property type="entry name" value="PHOSPHOSERINE PHOSPHATASE"/>
    <property type="match status" value="1"/>
</dbReference>
<dbReference type="Gene3D" id="3.30.1240.10">
    <property type="match status" value="1"/>
</dbReference>
<proteinExistence type="predicted"/>
<accession>A0A415PFW5</accession>
<dbReference type="EMBL" id="QRPK01000020">
    <property type="protein sequence ID" value="RHM11650.1"/>
    <property type="molecule type" value="Genomic_DNA"/>
</dbReference>
<evidence type="ECO:0000313" key="1">
    <source>
        <dbReference type="EMBL" id="RHM11650.1"/>
    </source>
</evidence>
<organism evidence="1 2">
    <name type="scientific">Amedibacillus dolichus</name>
    <dbReference type="NCBI Taxonomy" id="31971"/>
    <lineage>
        <taxon>Bacteria</taxon>
        <taxon>Bacillati</taxon>
        <taxon>Bacillota</taxon>
        <taxon>Erysipelotrichia</taxon>
        <taxon>Erysipelotrichales</taxon>
        <taxon>Erysipelotrichaceae</taxon>
        <taxon>Amedibacillus</taxon>
    </lineage>
</organism>
<dbReference type="PANTHER" id="PTHR10000:SF8">
    <property type="entry name" value="HAD SUPERFAMILY HYDROLASE-LIKE, TYPE 3"/>
    <property type="match status" value="1"/>
</dbReference>
<dbReference type="SFLD" id="SFLDS00003">
    <property type="entry name" value="Haloacid_Dehalogenase"/>
    <property type="match status" value="1"/>
</dbReference>
<dbReference type="Gene3D" id="3.40.50.1000">
    <property type="entry name" value="HAD superfamily/HAD-like"/>
    <property type="match status" value="1"/>
</dbReference>
<dbReference type="NCBIfam" id="TIGR01484">
    <property type="entry name" value="HAD-SF-IIB"/>
    <property type="match status" value="1"/>
</dbReference>
<dbReference type="SUPFAM" id="SSF56784">
    <property type="entry name" value="HAD-like"/>
    <property type="match status" value="1"/>
</dbReference>
<keyword evidence="2" id="KW-1185">Reference proteome</keyword>
<dbReference type="PROSITE" id="PS01229">
    <property type="entry name" value="COF_2"/>
    <property type="match status" value="1"/>
</dbReference>
<name>A0A415PFW5_9FIRM</name>
<dbReference type="SFLD" id="SFLDG01140">
    <property type="entry name" value="C2.B:_Phosphomannomutase_and_P"/>
    <property type="match status" value="1"/>
</dbReference>
<gene>
    <name evidence="1" type="ORF">DWZ83_05325</name>
</gene>
<dbReference type="InterPro" id="IPR023214">
    <property type="entry name" value="HAD_sf"/>
</dbReference>
<sequence length="276" mass="30772">MIKLIACDLDETLLNDDKKICERNLKAIRKAREEYGVKFVIASGRSCTRIEPILETLGMLHQPNEYIIGFNGGMVCECKDYKRLAFHALPFAKAKELVAYGKSIGICVEVFTEHHVYSFNMNDDERENLKKYDFIADECEGDIDFLKDTAIIKVLFVKPDMDYLKQVADGMKELTQGVYVSFSSGRYLEFNREGVNKGLGLSDLAGSLGIAMEETMAIGDNYNDVGMLKVAGTSVAMVNAHDDIKAVSSYVTQANHNDGGVAEAIERFVFTERKAV</sequence>